<proteinExistence type="predicted"/>
<protein>
    <recommendedName>
        <fullName evidence="3">Secreted protein</fullName>
    </recommendedName>
</protein>
<dbReference type="Proteomes" id="UP000030758">
    <property type="component" value="Unassembled WGS sequence"/>
</dbReference>
<organism evidence="2">
    <name type="scientific">Trichuris suis</name>
    <name type="common">pig whipworm</name>
    <dbReference type="NCBI Taxonomy" id="68888"/>
    <lineage>
        <taxon>Eukaryota</taxon>
        <taxon>Metazoa</taxon>
        <taxon>Ecdysozoa</taxon>
        <taxon>Nematoda</taxon>
        <taxon>Enoplea</taxon>
        <taxon>Dorylaimia</taxon>
        <taxon>Trichinellida</taxon>
        <taxon>Trichuridae</taxon>
        <taxon>Trichuris</taxon>
    </lineage>
</organism>
<evidence type="ECO:0000256" key="1">
    <source>
        <dbReference type="SAM" id="SignalP"/>
    </source>
</evidence>
<gene>
    <name evidence="2" type="ORF">M514_18392</name>
</gene>
<reference evidence="2" key="1">
    <citation type="journal article" date="2014" name="Nat. Genet.">
        <title>Genome and transcriptome of the porcine whipworm Trichuris suis.</title>
        <authorList>
            <person name="Jex A.R."/>
            <person name="Nejsum P."/>
            <person name="Schwarz E.M."/>
            <person name="Hu L."/>
            <person name="Young N.D."/>
            <person name="Hall R.S."/>
            <person name="Korhonen P.K."/>
            <person name="Liao S."/>
            <person name="Thamsborg S."/>
            <person name="Xia J."/>
            <person name="Xu P."/>
            <person name="Wang S."/>
            <person name="Scheerlinck J.P."/>
            <person name="Hofmann A."/>
            <person name="Sternberg P.W."/>
            <person name="Wang J."/>
            <person name="Gasser R.B."/>
        </authorList>
    </citation>
    <scope>NUCLEOTIDE SEQUENCE [LARGE SCALE GENOMIC DNA]</scope>
    <source>
        <strain evidence="2">DCEP-RM93F</strain>
    </source>
</reference>
<dbReference type="EMBL" id="KL367495">
    <property type="protein sequence ID" value="KFD69520.1"/>
    <property type="molecule type" value="Genomic_DNA"/>
</dbReference>
<evidence type="ECO:0000313" key="2">
    <source>
        <dbReference type="EMBL" id="KFD69520.1"/>
    </source>
</evidence>
<accession>A0A085NJ74</accession>
<keyword evidence="1" id="KW-0732">Signal</keyword>
<feature type="signal peptide" evidence="1">
    <location>
        <begin position="1"/>
        <end position="21"/>
    </location>
</feature>
<evidence type="ECO:0008006" key="3">
    <source>
        <dbReference type="Google" id="ProtNLM"/>
    </source>
</evidence>
<sequence length="98" mass="10880">MIIASILVDLFSVITVQFASTLSGVRPQLTGTILSVYYCSSARIETLLVADVWQSSPLEAWDSISFCPFLTCCRAYDLIVTVMSRYYNQQNLSPELSG</sequence>
<name>A0A085NJ74_9BILA</name>
<feature type="chain" id="PRO_5001796019" description="Secreted protein" evidence="1">
    <location>
        <begin position="22"/>
        <end position="98"/>
    </location>
</feature>
<dbReference type="AlphaFoldDB" id="A0A085NJ74"/>